<protein>
    <recommendedName>
        <fullName evidence="8">Mitochondrial carrier protein</fullName>
    </recommendedName>
</protein>
<keyword evidence="7" id="KW-1185">Reference proteome</keyword>
<keyword evidence="2 4" id="KW-0812">Transmembrane</keyword>
<sequence>MSAKGASPAPERSFVDRFARSHASAATAAGVLEIAFFHPFDTTAKRLMANKGSIVRGSVGETAANLNTIVFKKHADAGLLRKLWYLYPGSLYAVVYKVFQRVYKFAGQPVVRDLLSSNYRDGYKRCFGEAHKVMEDATAGCLIGLGEVFLLPLDRLKVLSQTNEAAMRGGLLPLLRQEGLRGMYAGTVVTMCRNAPGSFCLFGGTAFTKGYIFGLSDYRHASLFQNMCASTVGACLSIAISNPMDVVKTRVQHQTEAERRSAVATATAMLKEEGVPSFFKGLTPKIIASAPKLIFAYTMTEYLFKVMNGSNKH</sequence>
<name>A0A836KUT7_9TRYP</name>
<dbReference type="GO" id="GO:0001409">
    <property type="term" value="F:guanine nucleotide transmembrane transporter activity"/>
    <property type="evidence" value="ECO:0007669"/>
    <property type="project" value="TreeGrafter"/>
</dbReference>
<comment type="caution">
    <text evidence="6">The sequence shown here is derived from an EMBL/GenBank/DDBJ whole genome shotgun (WGS) entry which is preliminary data.</text>
</comment>
<evidence type="ECO:0000256" key="2">
    <source>
        <dbReference type="ARBA" id="ARBA00022692"/>
    </source>
</evidence>
<comment type="subcellular location">
    <subcellularLocation>
        <location evidence="1">Membrane</location>
        <topology evidence="1">Multi-pass membrane protein</topology>
    </subcellularLocation>
</comment>
<evidence type="ECO:0000256" key="4">
    <source>
        <dbReference type="PROSITE-ProRule" id="PRU00282"/>
    </source>
</evidence>
<evidence type="ECO:0000313" key="7">
    <source>
        <dbReference type="Proteomes" id="UP000673552"/>
    </source>
</evidence>
<evidence type="ECO:0008006" key="8">
    <source>
        <dbReference type="Google" id="ProtNLM"/>
    </source>
</evidence>
<reference evidence="7" key="2">
    <citation type="journal article" date="2021" name="Sci. Data">
        <title>Chromosome-scale genome sequencing, assembly and annotation of six genomes from subfamily Leishmaniinae.</title>
        <authorList>
            <person name="Almutairi H."/>
            <person name="Urbaniak M.D."/>
            <person name="Bates M.D."/>
            <person name="Jariyapan N."/>
            <person name="Kwakye-Nuako G."/>
            <person name="Thomaz Soccol V."/>
            <person name="Al-Salem W.S."/>
            <person name="Dillon R.J."/>
            <person name="Bates P.A."/>
            <person name="Gatherer D."/>
        </authorList>
    </citation>
    <scope>NUCLEOTIDE SEQUENCE [LARGE SCALE GENOMIC DNA]</scope>
</reference>
<dbReference type="InterPro" id="IPR023395">
    <property type="entry name" value="MCP_dom_sf"/>
</dbReference>
<dbReference type="Pfam" id="PF00153">
    <property type="entry name" value="Mito_carr"/>
    <property type="match status" value="2"/>
</dbReference>
<evidence type="ECO:0000256" key="1">
    <source>
        <dbReference type="ARBA" id="ARBA00004141"/>
    </source>
</evidence>
<dbReference type="InterPro" id="IPR018108">
    <property type="entry name" value="MCP_transmembrane"/>
</dbReference>
<dbReference type="Proteomes" id="UP000673552">
    <property type="component" value="Unassembled WGS sequence"/>
</dbReference>
<accession>A0A836KUT7</accession>
<dbReference type="RefSeq" id="XP_067181646.1">
    <property type="nucleotide sequence ID" value="XM_067325619.1"/>
</dbReference>
<feature type="repeat" description="Solcar" evidence="4">
    <location>
        <begin position="221"/>
        <end position="306"/>
    </location>
</feature>
<reference evidence="7" key="1">
    <citation type="journal article" date="2021" name="Microbiol. Resour. Announc.">
        <title>LGAAP: Leishmaniinae Genome Assembly and Annotation Pipeline.</title>
        <authorList>
            <person name="Almutairi H."/>
            <person name="Urbaniak M.D."/>
            <person name="Bates M.D."/>
            <person name="Jariyapan N."/>
            <person name="Kwakye-Nuako G."/>
            <person name="Thomaz-Soccol V."/>
            <person name="Al-Salem W.S."/>
            <person name="Dillon R.J."/>
            <person name="Bates P.A."/>
            <person name="Gatherer D."/>
        </authorList>
    </citation>
    <scope>NUCLEOTIDE SEQUENCE [LARGE SCALE GENOMIC DNA]</scope>
</reference>
<evidence type="ECO:0000256" key="3">
    <source>
        <dbReference type="ARBA" id="ARBA00023136"/>
    </source>
</evidence>
<dbReference type="PROSITE" id="PS50920">
    <property type="entry name" value="SOLCAR"/>
    <property type="match status" value="2"/>
</dbReference>
<dbReference type="OrthoDB" id="409947at2759"/>
<keyword evidence="5" id="KW-0813">Transport</keyword>
<proteinExistence type="inferred from homology"/>
<dbReference type="InterPro" id="IPR053042">
    <property type="entry name" value="Mito_GTP/GDP_Carrier"/>
</dbReference>
<dbReference type="SUPFAM" id="SSF103506">
    <property type="entry name" value="Mitochondrial carrier"/>
    <property type="match status" value="1"/>
</dbReference>
<evidence type="ECO:0000313" key="6">
    <source>
        <dbReference type="EMBL" id="KAG5487969.1"/>
    </source>
</evidence>
<dbReference type="PANTHER" id="PTHR46974">
    <property type="entry name" value="MITOCHONDRIAL GTP/GDP CARRIER PROTEIN 1"/>
    <property type="match status" value="1"/>
</dbReference>
<feature type="repeat" description="Solcar" evidence="4">
    <location>
        <begin position="131"/>
        <end position="211"/>
    </location>
</feature>
<dbReference type="Gene3D" id="1.50.40.10">
    <property type="entry name" value="Mitochondrial carrier domain"/>
    <property type="match status" value="1"/>
</dbReference>
<dbReference type="AlphaFoldDB" id="A0A836KUT7"/>
<evidence type="ECO:0000256" key="5">
    <source>
        <dbReference type="RuleBase" id="RU000488"/>
    </source>
</evidence>
<dbReference type="PANTHER" id="PTHR46974:SF1">
    <property type="entry name" value="MITOCHONDRIAL GTP_GDP CARRIER PROTEIN 1"/>
    <property type="match status" value="1"/>
</dbReference>
<dbReference type="GO" id="GO:0016020">
    <property type="term" value="C:membrane"/>
    <property type="evidence" value="ECO:0007669"/>
    <property type="project" value="UniProtKB-SubCell"/>
</dbReference>
<comment type="similarity">
    <text evidence="5">Belongs to the mitochondrial carrier (TC 2.A.29) family.</text>
</comment>
<dbReference type="FunFam" id="1.50.40.10:FF:000200">
    <property type="entry name" value="Mitochondrial carrier protein"/>
    <property type="match status" value="1"/>
</dbReference>
<dbReference type="KEGG" id="lmat:92518131"/>
<dbReference type="GeneID" id="92518131"/>
<dbReference type="GO" id="GO:0005739">
    <property type="term" value="C:mitochondrion"/>
    <property type="evidence" value="ECO:0007669"/>
    <property type="project" value="TreeGrafter"/>
</dbReference>
<organism evidence="6 7">
    <name type="scientific">Leishmania martiniquensis</name>
    <dbReference type="NCBI Taxonomy" id="1580590"/>
    <lineage>
        <taxon>Eukaryota</taxon>
        <taxon>Discoba</taxon>
        <taxon>Euglenozoa</taxon>
        <taxon>Kinetoplastea</taxon>
        <taxon>Metakinetoplastina</taxon>
        <taxon>Trypanosomatida</taxon>
        <taxon>Trypanosomatidae</taxon>
        <taxon>Leishmaniinae</taxon>
        <taxon>Leishmania</taxon>
    </lineage>
</organism>
<keyword evidence="3 4" id="KW-0472">Membrane</keyword>
<gene>
    <name evidence="6" type="ORF">LSCM1_08284</name>
</gene>
<dbReference type="EMBL" id="JAFEUZ010000002">
    <property type="protein sequence ID" value="KAG5487969.1"/>
    <property type="molecule type" value="Genomic_DNA"/>
</dbReference>